<name>A0ACC1J188_9FUNG</name>
<sequence length="390" mass="44335">MYCLDDEDDRWLATANKKRAKAGQQQLTADQFEVAMDQLEALTKDMIFTRVEDIPTIEYLATHAADRDRPFEVSTIEVVFEHWQQRRQTAEFKPIMPALQLEDVSKTEIDPYVCFRRREVRQGRKTRRADQRSLEQMRRMRSNLSSVAQLLDSCMAREQAKLEITTESVTIMQQRANVLRMRRKLNATAQEFDDLFVPPVQQRKRMGARDPAQRGARGNARKPRTASGLAASAAAASASANASPRVASALGDAVVPQPYVLPRTVPVHQYPVPKHIIEMQDRLRAQAAEHDQQLSSDWVDATFNGGLSLHTNPAITPAMASFWSPQMTPTRAYRVRRGRLGRMYLDRRAVRSHSVPYEKVQMYRLGLLKPDDFAKLRPSHPNKSVPAVSS</sequence>
<proteinExistence type="predicted"/>
<protein>
    <submittedName>
        <fullName evidence="1">Enhancer of polycomb-like protein 1</fullName>
    </submittedName>
</protein>
<organism evidence="1 2">
    <name type="scientific">Linderina macrospora</name>
    <dbReference type="NCBI Taxonomy" id="4868"/>
    <lineage>
        <taxon>Eukaryota</taxon>
        <taxon>Fungi</taxon>
        <taxon>Fungi incertae sedis</taxon>
        <taxon>Zoopagomycota</taxon>
        <taxon>Kickxellomycotina</taxon>
        <taxon>Kickxellomycetes</taxon>
        <taxon>Kickxellales</taxon>
        <taxon>Kickxellaceae</taxon>
        <taxon>Linderina</taxon>
    </lineage>
</organism>
<dbReference type="EMBL" id="JANBPW010004964">
    <property type="protein sequence ID" value="KAJ1933691.1"/>
    <property type="molecule type" value="Genomic_DNA"/>
</dbReference>
<evidence type="ECO:0000313" key="1">
    <source>
        <dbReference type="EMBL" id="KAJ1933691.1"/>
    </source>
</evidence>
<dbReference type="Proteomes" id="UP001150603">
    <property type="component" value="Unassembled WGS sequence"/>
</dbReference>
<feature type="non-terminal residue" evidence="1">
    <location>
        <position position="390"/>
    </location>
</feature>
<keyword evidence="2" id="KW-1185">Reference proteome</keyword>
<evidence type="ECO:0000313" key="2">
    <source>
        <dbReference type="Proteomes" id="UP001150603"/>
    </source>
</evidence>
<reference evidence="1" key="1">
    <citation type="submission" date="2022-07" db="EMBL/GenBank/DDBJ databases">
        <title>Phylogenomic reconstructions and comparative analyses of Kickxellomycotina fungi.</title>
        <authorList>
            <person name="Reynolds N.K."/>
            <person name="Stajich J.E."/>
            <person name="Barry K."/>
            <person name="Grigoriev I.V."/>
            <person name="Crous P."/>
            <person name="Smith M.E."/>
        </authorList>
    </citation>
    <scope>NUCLEOTIDE SEQUENCE</scope>
    <source>
        <strain evidence="1">NRRL 5244</strain>
    </source>
</reference>
<gene>
    <name evidence="1" type="primary">EPL1</name>
    <name evidence="1" type="ORF">FBU59_005946</name>
</gene>
<comment type="caution">
    <text evidence="1">The sequence shown here is derived from an EMBL/GenBank/DDBJ whole genome shotgun (WGS) entry which is preliminary data.</text>
</comment>
<accession>A0ACC1J188</accession>